<proteinExistence type="inferred from homology"/>
<dbReference type="InterPro" id="IPR000668">
    <property type="entry name" value="Peptidase_C1A_C"/>
</dbReference>
<comment type="similarity">
    <text evidence="1">Belongs to the peptidase C1 family.</text>
</comment>
<dbReference type="EMBL" id="KN782968">
    <property type="protein sequence ID" value="KIH43773.1"/>
    <property type="molecule type" value="Genomic_DNA"/>
</dbReference>
<feature type="domain" description="Peptidase C1A papain C-terminal" evidence="3">
    <location>
        <begin position="52"/>
        <end position="123"/>
    </location>
</feature>
<evidence type="ECO:0000256" key="1">
    <source>
        <dbReference type="ARBA" id="ARBA00008455"/>
    </source>
</evidence>
<dbReference type="InterPro" id="IPR013128">
    <property type="entry name" value="Peptidase_C1A"/>
</dbReference>
<accession>A0A0C2BJ12</accession>
<feature type="region of interest" description="Disordered" evidence="2">
    <location>
        <begin position="1"/>
        <end position="34"/>
    </location>
</feature>
<sequence>VKRQQLGLKTDHDTADEKPNELAPLALSLPPPTPFNDDHLAQIRRKRQIENDTVDFRQYMQPIANQLNCGGCWAFAMNAALEGFFAMNDHDIPALSVQQLLDCDRTVNAAYGVSNVGCNGGYFQ</sequence>
<reference evidence="4 5" key="1">
    <citation type="submission" date="2013-12" db="EMBL/GenBank/DDBJ databases">
        <title>Draft genome of the parsitic nematode Ancylostoma duodenale.</title>
        <authorList>
            <person name="Mitreva M."/>
        </authorList>
    </citation>
    <scope>NUCLEOTIDE SEQUENCE [LARGE SCALE GENOMIC DNA]</scope>
    <source>
        <strain evidence="4 5">Zhejiang</strain>
    </source>
</reference>
<name>A0A0C2BJ12_9BILA</name>
<dbReference type="AlphaFoldDB" id="A0A0C2BJ12"/>
<dbReference type="PANTHER" id="PTHR12411">
    <property type="entry name" value="CYSTEINE PROTEASE FAMILY C1-RELATED"/>
    <property type="match status" value="1"/>
</dbReference>
<dbReference type="Proteomes" id="UP000054047">
    <property type="component" value="Unassembled WGS sequence"/>
</dbReference>
<dbReference type="GO" id="GO:0006508">
    <property type="term" value="P:proteolysis"/>
    <property type="evidence" value="ECO:0007669"/>
    <property type="project" value="InterPro"/>
</dbReference>
<feature type="non-terminal residue" evidence="4">
    <location>
        <position position="124"/>
    </location>
</feature>
<evidence type="ECO:0000256" key="2">
    <source>
        <dbReference type="SAM" id="MobiDB-lite"/>
    </source>
</evidence>
<evidence type="ECO:0000259" key="3">
    <source>
        <dbReference type="Pfam" id="PF00112"/>
    </source>
</evidence>
<feature type="non-terminal residue" evidence="4">
    <location>
        <position position="1"/>
    </location>
</feature>
<feature type="compositionally biased region" description="Basic and acidic residues" evidence="2">
    <location>
        <begin position="9"/>
        <end position="20"/>
    </location>
</feature>
<dbReference type="Pfam" id="PF00112">
    <property type="entry name" value="Peptidase_C1"/>
    <property type="match status" value="1"/>
</dbReference>
<organism evidence="4 5">
    <name type="scientific">Ancylostoma duodenale</name>
    <dbReference type="NCBI Taxonomy" id="51022"/>
    <lineage>
        <taxon>Eukaryota</taxon>
        <taxon>Metazoa</taxon>
        <taxon>Ecdysozoa</taxon>
        <taxon>Nematoda</taxon>
        <taxon>Chromadorea</taxon>
        <taxon>Rhabditida</taxon>
        <taxon>Rhabditina</taxon>
        <taxon>Rhabditomorpha</taxon>
        <taxon>Strongyloidea</taxon>
        <taxon>Ancylostomatidae</taxon>
        <taxon>Ancylostomatinae</taxon>
        <taxon>Ancylostoma</taxon>
    </lineage>
</organism>
<dbReference type="InterPro" id="IPR038765">
    <property type="entry name" value="Papain-like_cys_pep_sf"/>
</dbReference>
<gene>
    <name evidence="4" type="ORF">ANCDUO_26215</name>
</gene>
<evidence type="ECO:0000313" key="5">
    <source>
        <dbReference type="Proteomes" id="UP000054047"/>
    </source>
</evidence>
<dbReference type="GO" id="GO:0008234">
    <property type="term" value="F:cysteine-type peptidase activity"/>
    <property type="evidence" value="ECO:0007669"/>
    <property type="project" value="InterPro"/>
</dbReference>
<protein>
    <recommendedName>
        <fullName evidence="3">Peptidase C1A papain C-terminal domain-containing protein</fullName>
    </recommendedName>
</protein>
<evidence type="ECO:0000313" key="4">
    <source>
        <dbReference type="EMBL" id="KIH43773.1"/>
    </source>
</evidence>
<dbReference type="Gene3D" id="3.90.70.10">
    <property type="entry name" value="Cysteine proteinases"/>
    <property type="match status" value="1"/>
</dbReference>
<dbReference type="SUPFAM" id="SSF54001">
    <property type="entry name" value="Cysteine proteinases"/>
    <property type="match status" value="1"/>
</dbReference>
<keyword evidence="5" id="KW-1185">Reference proteome</keyword>
<dbReference type="OrthoDB" id="498368at2759"/>